<dbReference type="EMBL" id="FZOU01000001">
    <property type="protein sequence ID" value="SNS25107.1"/>
    <property type="molecule type" value="Genomic_DNA"/>
</dbReference>
<sequence>MSLLGLDTVEEKDFAIEEFLASEETKDLLRFSTAGSVDDGKSTLIGRLLYDSRNVYEDQVRAVTGTVAGAKKPTIDFALLTDGLRAEREQGITIDVAYRYFSTQRRKFIIADTPGHEQYTRNMATGASTADLAIILIDARKGILTQSRRHAYIASLLGIRHLVAAINKMDLVDFSEEVYRQIEKDFSALVKQFGNASLVTIPVSALDGDNVVEPSTRTPWYTGPTLLQHLEEVPVWIDETTKPFRLPVQRVIRPDMNYRGFAGQISAGTVRRGDTILALPSGRTSRIASITTFDGDLESASAPLSIAVTLEDELDISRGDIITTPLHRPQHATALEASLVWFDGQRLETHKPYLLKHGAQTVSARVTRVLHRTNIHTIVDEAVNSLGMNDIGAAELELVRPLYFDPYAENRASGSFILIDPHTNATLAAGMIRRGLSGADAAPIHRPALIFLSQDAFVNEVEHALLAEGVAVVRTRVQSEKTWASLLHLGLVVLVEGIATERAKKSLGTGEFVVVDATSEKQIPFGNDNQKDDKQEGDSPSGILDELRARGVLTARAGGKA</sequence>
<dbReference type="Pfam" id="PF00009">
    <property type="entry name" value="GTP_EFTU"/>
    <property type="match status" value="1"/>
</dbReference>
<keyword evidence="4 6" id="KW-0067">ATP-binding</keyword>
<dbReference type="GO" id="GO:0003924">
    <property type="term" value="F:GTPase activity"/>
    <property type="evidence" value="ECO:0007669"/>
    <property type="project" value="InterPro"/>
</dbReference>
<reference evidence="9 10" key="1">
    <citation type="submission" date="2017-06" db="EMBL/GenBank/DDBJ databases">
        <authorList>
            <person name="Kim H.J."/>
            <person name="Triplett B.A."/>
        </authorList>
    </citation>
    <scope>NUCLEOTIDE SEQUENCE [LARGE SCALE GENOMIC DNA]</scope>
    <source>
        <strain evidence="9 10">DSM 18704</strain>
    </source>
</reference>
<dbReference type="GO" id="GO:0005524">
    <property type="term" value="F:ATP binding"/>
    <property type="evidence" value="ECO:0007669"/>
    <property type="project" value="UniProtKB-KW"/>
</dbReference>
<dbReference type="InterPro" id="IPR031157">
    <property type="entry name" value="G_TR_CS"/>
</dbReference>
<dbReference type="InterPro" id="IPR050100">
    <property type="entry name" value="TRAFAC_GTPase_members"/>
</dbReference>
<keyword evidence="1 6" id="KW-0808">Transferase</keyword>
<name>A0A239CYK1_9BACT</name>
<keyword evidence="3 6" id="KW-0547">Nucleotide-binding</keyword>
<keyword evidence="2 6" id="KW-0548">Nucleotidyltransferase</keyword>
<comment type="function">
    <text evidence="6">With CysD forms the ATP sulfurylase (ATPS) that catalyzes the adenylation of sulfate producing adenosine 5'-phosphosulfate (APS) and diphosphate, the first enzymatic step in sulfur assimilation pathway. APS synthesis involves the formation of a high-energy phosphoric-sulfuric acid anhydride bond driven by GTP hydrolysis by CysN coupled to ATP hydrolysis by CysD.</text>
</comment>
<dbReference type="UniPathway" id="UPA00140">
    <property type="reaction ID" value="UER00204"/>
</dbReference>
<dbReference type="EC" id="2.7.7.4" evidence="6"/>
<evidence type="ECO:0000256" key="2">
    <source>
        <dbReference type="ARBA" id="ARBA00022695"/>
    </source>
</evidence>
<dbReference type="FunFam" id="3.40.50.300:FF:000119">
    <property type="entry name" value="Sulfate adenylyltransferase subunit 1"/>
    <property type="match status" value="1"/>
</dbReference>
<evidence type="ECO:0000256" key="7">
    <source>
        <dbReference type="SAM" id="MobiDB-lite"/>
    </source>
</evidence>
<comment type="pathway">
    <text evidence="6">Sulfur metabolism; hydrogen sulfide biosynthesis; sulfite from sulfate: step 1/3.</text>
</comment>
<feature type="domain" description="Tr-type G" evidence="8">
    <location>
        <begin position="26"/>
        <end position="239"/>
    </location>
</feature>
<dbReference type="CDD" id="cd04095">
    <property type="entry name" value="CysN_NoDQ_III"/>
    <property type="match status" value="1"/>
</dbReference>
<dbReference type="PROSITE" id="PS51722">
    <property type="entry name" value="G_TR_2"/>
    <property type="match status" value="1"/>
</dbReference>
<feature type="binding site" evidence="6">
    <location>
        <begin position="35"/>
        <end position="42"/>
    </location>
    <ligand>
        <name>GTP</name>
        <dbReference type="ChEBI" id="CHEBI:37565"/>
    </ligand>
</feature>
<dbReference type="GO" id="GO:0070814">
    <property type="term" value="P:hydrogen sulfide biosynthetic process"/>
    <property type="evidence" value="ECO:0007669"/>
    <property type="project" value="UniProtKB-UniRule"/>
</dbReference>
<dbReference type="CDD" id="cd04166">
    <property type="entry name" value="CysN_ATPS"/>
    <property type="match status" value="1"/>
</dbReference>
<dbReference type="InterPro" id="IPR044138">
    <property type="entry name" value="CysN_II"/>
</dbReference>
<dbReference type="GO" id="GO:0005525">
    <property type="term" value="F:GTP binding"/>
    <property type="evidence" value="ECO:0007669"/>
    <property type="project" value="UniProtKB-UniRule"/>
</dbReference>
<dbReference type="NCBIfam" id="TIGR02034">
    <property type="entry name" value="CysN"/>
    <property type="match status" value="1"/>
</dbReference>
<dbReference type="InterPro" id="IPR009001">
    <property type="entry name" value="Transl_elong_EF1A/Init_IF2_C"/>
</dbReference>
<evidence type="ECO:0000256" key="4">
    <source>
        <dbReference type="ARBA" id="ARBA00022840"/>
    </source>
</evidence>
<dbReference type="Gene3D" id="2.40.30.10">
    <property type="entry name" value="Translation factors"/>
    <property type="match status" value="2"/>
</dbReference>
<dbReference type="HAMAP" id="MF_00062">
    <property type="entry name" value="Sulf_adenylyltr_sub1"/>
    <property type="match status" value="1"/>
</dbReference>
<dbReference type="InterPro" id="IPR009000">
    <property type="entry name" value="Transl_B-barrel_sf"/>
</dbReference>
<feature type="binding site" evidence="6">
    <location>
        <begin position="167"/>
        <end position="170"/>
    </location>
    <ligand>
        <name>GTP</name>
        <dbReference type="ChEBI" id="CHEBI:37565"/>
    </ligand>
</feature>
<dbReference type="GO" id="GO:0004781">
    <property type="term" value="F:sulfate adenylyltransferase (ATP) activity"/>
    <property type="evidence" value="ECO:0007669"/>
    <property type="project" value="UniProtKB-UniRule"/>
</dbReference>
<dbReference type="InterPro" id="IPR044139">
    <property type="entry name" value="CysN_NoDQ_III"/>
</dbReference>
<dbReference type="AlphaFoldDB" id="A0A239CYK1"/>
<dbReference type="SUPFAM" id="SSF50465">
    <property type="entry name" value="EF-Tu/eEF-1alpha/eIF2-gamma C-terminal domain"/>
    <property type="match status" value="1"/>
</dbReference>
<proteinExistence type="inferred from homology"/>
<dbReference type="InterPro" id="IPR054696">
    <property type="entry name" value="GTP-eEF1A_C"/>
</dbReference>
<protein>
    <recommendedName>
        <fullName evidence="6">Sulfate adenylyltransferase subunit 1</fullName>
        <ecNumber evidence="6">2.7.7.4</ecNumber>
    </recommendedName>
    <alternativeName>
        <fullName evidence="6">ATP-sulfurylase large subunit</fullName>
    </alternativeName>
    <alternativeName>
        <fullName evidence="6">Sulfate adenylate transferase</fullName>
        <shortName evidence="6">SAT</shortName>
    </alternativeName>
</protein>
<dbReference type="InterPro" id="IPR027417">
    <property type="entry name" value="P-loop_NTPase"/>
</dbReference>
<dbReference type="InterPro" id="IPR041757">
    <property type="entry name" value="CysN_GTP-bd"/>
</dbReference>
<dbReference type="Pfam" id="PF22594">
    <property type="entry name" value="GTP-eEF1A_C"/>
    <property type="match status" value="1"/>
</dbReference>
<dbReference type="PRINTS" id="PR00315">
    <property type="entry name" value="ELONGATNFCT"/>
</dbReference>
<dbReference type="InterPro" id="IPR011779">
    <property type="entry name" value="SO4_adenylTrfase_lsu"/>
</dbReference>
<feature type="binding site" evidence="6">
    <location>
        <begin position="112"/>
        <end position="116"/>
    </location>
    <ligand>
        <name>GTP</name>
        <dbReference type="ChEBI" id="CHEBI:37565"/>
    </ligand>
</feature>
<keyword evidence="10" id="KW-1185">Reference proteome</keyword>
<accession>A0A239CYK1</accession>
<organism evidence="9 10">
    <name type="scientific">Granulicella rosea</name>
    <dbReference type="NCBI Taxonomy" id="474952"/>
    <lineage>
        <taxon>Bacteria</taxon>
        <taxon>Pseudomonadati</taxon>
        <taxon>Acidobacteriota</taxon>
        <taxon>Terriglobia</taxon>
        <taxon>Terriglobales</taxon>
        <taxon>Acidobacteriaceae</taxon>
        <taxon>Granulicella</taxon>
    </lineage>
</organism>
<evidence type="ECO:0000256" key="1">
    <source>
        <dbReference type="ARBA" id="ARBA00022679"/>
    </source>
</evidence>
<dbReference type="GO" id="GO:0000103">
    <property type="term" value="P:sulfate assimilation"/>
    <property type="evidence" value="ECO:0007669"/>
    <property type="project" value="UniProtKB-UniRule"/>
</dbReference>
<dbReference type="SUPFAM" id="SSF52540">
    <property type="entry name" value="P-loop containing nucleoside triphosphate hydrolases"/>
    <property type="match status" value="1"/>
</dbReference>
<dbReference type="PROSITE" id="PS00301">
    <property type="entry name" value="G_TR_1"/>
    <property type="match status" value="1"/>
</dbReference>
<evidence type="ECO:0000259" key="8">
    <source>
        <dbReference type="PROSITE" id="PS51722"/>
    </source>
</evidence>
<feature type="region of interest" description="Disordered" evidence="7">
    <location>
        <begin position="523"/>
        <end position="543"/>
    </location>
</feature>
<comment type="similarity">
    <text evidence="6">Belongs to the TRAFAC class translation factor GTPase superfamily. Classic translation factor GTPase family. CysN/NodQ subfamily.</text>
</comment>
<dbReference type="PANTHER" id="PTHR23115">
    <property type="entry name" value="TRANSLATION FACTOR"/>
    <property type="match status" value="1"/>
</dbReference>
<keyword evidence="5 6" id="KW-0342">GTP-binding</keyword>
<dbReference type="OrthoDB" id="9804504at2"/>
<dbReference type="Proteomes" id="UP000198356">
    <property type="component" value="Unassembled WGS sequence"/>
</dbReference>
<comment type="catalytic activity">
    <reaction evidence="6">
        <text>sulfate + ATP + H(+) = adenosine 5'-phosphosulfate + diphosphate</text>
        <dbReference type="Rhea" id="RHEA:18133"/>
        <dbReference type="ChEBI" id="CHEBI:15378"/>
        <dbReference type="ChEBI" id="CHEBI:16189"/>
        <dbReference type="ChEBI" id="CHEBI:30616"/>
        <dbReference type="ChEBI" id="CHEBI:33019"/>
        <dbReference type="ChEBI" id="CHEBI:58243"/>
        <dbReference type="EC" id="2.7.7.4"/>
    </reaction>
</comment>
<dbReference type="CDD" id="cd03695">
    <property type="entry name" value="CysN_NodQ_II"/>
    <property type="match status" value="1"/>
</dbReference>
<evidence type="ECO:0000313" key="10">
    <source>
        <dbReference type="Proteomes" id="UP000198356"/>
    </source>
</evidence>
<gene>
    <name evidence="6" type="primary">cysN</name>
    <name evidence="9" type="ORF">SAMN05421770_101187</name>
</gene>
<evidence type="ECO:0000256" key="6">
    <source>
        <dbReference type="HAMAP-Rule" id="MF_00062"/>
    </source>
</evidence>
<evidence type="ECO:0000256" key="5">
    <source>
        <dbReference type="ARBA" id="ARBA00023134"/>
    </source>
</evidence>
<evidence type="ECO:0000313" key="9">
    <source>
        <dbReference type="EMBL" id="SNS25107.1"/>
    </source>
</evidence>
<evidence type="ECO:0000256" key="3">
    <source>
        <dbReference type="ARBA" id="ARBA00022741"/>
    </source>
</evidence>
<dbReference type="InterPro" id="IPR000795">
    <property type="entry name" value="T_Tr_GTP-bd_dom"/>
</dbReference>
<dbReference type="NCBIfam" id="NF003478">
    <property type="entry name" value="PRK05124.1"/>
    <property type="match status" value="1"/>
</dbReference>
<comment type="subunit">
    <text evidence="6">Heterodimer composed of CysD, the smaller subunit, and CysN.</text>
</comment>
<dbReference type="Gene3D" id="3.40.50.300">
    <property type="entry name" value="P-loop containing nucleotide triphosphate hydrolases"/>
    <property type="match status" value="1"/>
</dbReference>
<dbReference type="SUPFAM" id="SSF50447">
    <property type="entry name" value="Translation proteins"/>
    <property type="match status" value="1"/>
</dbReference>